<feature type="transmembrane region" description="Helical" evidence="5">
    <location>
        <begin position="82"/>
        <end position="101"/>
    </location>
</feature>
<gene>
    <name evidence="6" type="ORF">HMPREF1541_09054</name>
</gene>
<dbReference type="Pfam" id="PF02535">
    <property type="entry name" value="Zip"/>
    <property type="match status" value="2"/>
</dbReference>
<dbReference type="OrthoDB" id="448280at2759"/>
<evidence type="ECO:0000256" key="5">
    <source>
        <dbReference type="SAM" id="Phobius"/>
    </source>
</evidence>
<name>W2RJX6_CYPE1</name>
<dbReference type="InterPro" id="IPR003689">
    <property type="entry name" value="ZIP"/>
</dbReference>
<dbReference type="eggNOG" id="KOG1558">
    <property type="taxonomic scope" value="Eukaryota"/>
</dbReference>
<accession>W2RJX6</accession>
<feature type="transmembrane region" description="Helical" evidence="5">
    <location>
        <begin position="221"/>
        <end position="241"/>
    </location>
</feature>
<feature type="transmembrane region" description="Helical" evidence="5">
    <location>
        <begin position="195"/>
        <end position="214"/>
    </location>
</feature>
<dbReference type="VEuPathDB" id="FungiDB:HMPREF1541_09054"/>
<feature type="transmembrane region" description="Helical" evidence="5">
    <location>
        <begin position="170"/>
        <end position="189"/>
    </location>
</feature>
<dbReference type="STRING" id="1220924.W2RJX6"/>
<dbReference type="PANTHER" id="PTHR11040">
    <property type="entry name" value="ZINC/IRON TRANSPORTER"/>
    <property type="match status" value="1"/>
</dbReference>
<dbReference type="GO" id="GO:0005886">
    <property type="term" value="C:plasma membrane"/>
    <property type="evidence" value="ECO:0007669"/>
    <property type="project" value="TreeGrafter"/>
</dbReference>
<dbReference type="EMBL" id="KB822725">
    <property type="protein sequence ID" value="ETN36776.1"/>
    <property type="molecule type" value="Genomic_DNA"/>
</dbReference>
<organism evidence="6 7">
    <name type="scientific">Cyphellophora europaea (strain CBS 101466)</name>
    <name type="common">Phialophora europaea</name>
    <dbReference type="NCBI Taxonomy" id="1220924"/>
    <lineage>
        <taxon>Eukaryota</taxon>
        <taxon>Fungi</taxon>
        <taxon>Dikarya</taxon>
        <taxon>Ascomycota</taxon>
        <taxon>Pezizomycotina</taxon>
        <taxon>Eurotiomycetes</taxon>
        <taxon>Chaetothyriomycetidae</taxon>
        <taxon>Chaetothyriales</taxon>
        <taxon>Cyphellophoraceae</taxon>
        <taxon>Cyphellophora</taxon>
    </lineage>
</organism>
<dbReference type="InParanoid" id="W2RJX6"/>
<sequence>MAAWACGSPPSFVIWIGSTLGTILPILAKRHRSFHCPEWVFFIARYFGSVVIIATAYIHLLSPAEEALRDPCLTGPITEYDWVSGIILMTFYVLFFVDLMVTRYSRFGAETGNELEARALEALEQGVSREESALAPNDSRDAKDPTTVESIRKATATFTFDEYRTQLTSIFVLEFGVVFHSIFIGLTLAVSGSEFITLFIVVVFHQTFEGIGLGARSRTTLIVNGVFDSISAGILIYTGLVELIAHEFKFNKSMRDGPLSILLWALFLMALGAALMALLGKWA</sequence>
<comment type="subcellular location">
    <subcellularLocation>
        <location evidence="1">Membrane</location>
        <topology evidence="1">Multi-pass membrane protein</topology>
    </subcellularLocation>
</comment>
<evidence type="ECO:0000256" key="3">
    <source>
        <dbReference type="ARBA" id="ARBA00022989"/>
    </source>
</evidence>
<evidence type="ECO:0000256" key="4">
    <source>
        <dbReference type="ARBA" id="ARBA00023136"/>
    </source>
</evidence>
<feature type="transmembrane region" description="Helical" evidence="5">
    <location>
        <begin position="40"/>
        <end position="62"/>
    </location>
</feature>
<feature type="transmembrane region" description="Helical" evidence="5">
    <location>
        <begin position="261"/>
        <end position="280"/>
    </location>
</feature>
<evidence type="ECO:0000256" key="1">
    <source>
        <dbReference type="ARBA" id="ARBA00004141"/>
    </source>
</evidence>
<reference evidence="6 7" key="1">
    <citation type="submission" date="2013-03" db="EMBL/GenBank/DDBJ databases">
        <title>The Genome Sequence of Phialophora europaea CBS 101466.</title>
        <authorList>
            <consortium name="The Broad Institute Genomics Platform"/>
            <person name="Cuomo C."/>
            <person name="de Hoog S."/>
            <person name="Gorbushina A."/>
            <person name="Walker B."/>
            <person name="Young S.K."/>
            <person name="Zeng Q."/>
            <person name="Gargeya S."/>
            <person name="Fitzgerald M."/>
            <person name="Haas B."/>
            <person name="Abouelleil A."/>
            <person name="Allen A.W."/>
            <person name="Alvarado L."/>
            <person name="Arachchi H.M."/>
            <person name="Berlin A.M."/>
            <person name="Chapman S.B."/>
            <person name="Gainer-Dewar J."/>
            <person name="Goldberg J."/>
            <person name="Griggs A."/>
            <person name="Gujja S."/>
            <person name="Hansen M."/>
            <person name="Howarth C."/>
            <person name="Imamovic A."/>
            <person name="Ireland A."/>
            <person name="Larimer J."/>
            <person name="McCowan C."/>
            <person name="Murphy C."/>
            <person name="Pearson M."/>
            <person name="Poon T.W."/>
            <person name="Priest M."/>
            <person name="Roberts A."/>
            <person name="Saif S."/>
            <person name="Shea T."/>
            <person name="Sisk P."/>
            <person name="Sykes S."/>
            <person name="Wortman J."/>
            <person name="Nusbaum C."/>
            <person name="Birren B."/>
        </authorList>
    </citation>
    <scope>NUCLEOTIDE SEQUENCE [LARGE SCALE GENOMIC DNA]</scope>
    <source>
        <strain evidence="6 7">CBS 101466</strain>
    </source>
</reference>
<dbReference type="RefSeq" id="XP_008721594.1">
    <property type="nucleotide sequence ID" value="XM_008723372.1"/>
</dbReference>
<dbReference type="HOGENOM" id="CLU_027089_0_2_1"/>
<keyword evidence="4 5" id="KW-0472">Membrane</keyword>
<dbReference type="PANTHER" id="PTHR11040:SF69">
    <property type="entry name" value="ZINC-REGULATED TRANSPORTER 2"/>
    <property type="match status" value="1"/>
</dbReference>
<evidence type="ECO:0000313" key="6">
    <source>
        <dbReference type="EMBL" id="ETN36776.1"/>
    </source>
</evidence>
<dbReference type="AlphaFoldDB" id="W2RJX6"/>
<dbReference type="GO" id="GO:0000007">
    <property type="term" value="F:low-affinity zinc ion transmembrane transporter activity"/>
    <property type="evidence" value="ECO:0007669"/>
    <property type="project" value="TreeGrafter"/>
</dbReference>
<keyword evidence="2 5" id="KW-0812">Transmembrane</keyword>
<dbReference type="Proteomes" id="UP000030752">
    <property type="component" value="Unassembled WGS sequence"/>
</dbReference>
<dbReference type="GO" id="GO:0071578">
    <property type="term" value="P:zinc ion import across plasma membrane"/>
    <property type="evidence" value="ECO:0007669"/>
    <property type="project" value="TreeGrafter"/>
</dbReference>
<keyword evidence="3 5" id="KW-1133">Transmembrane helix</keyword>
<evidence type="ECO:0000313" key="7">
    <source>
        <dbReference type="Proteomes" id="UP000030752"/>
    </source>
</evidence>
<dbReference type="GeneID" id="19976393"/>
<evidence type="ECO:0008006" key="8">
    <source>
        <dbReference type="Google" id="ProtNLM"/>
    </source>
</evidence>
<keyword evidence="7" id="KW-1185">Reference proteome</keyword>
<proteinExistence type="predicted"/>
<protein>
    <recommendedName>
        <fullName evidence="8">Zinc/iron permease</fullName>
    </recommendedName>
</protein>
<feature type="transmembrane region" description="Helical" evidence="5">
    <location>
        <begin position="12"/>
        <end position="28"/>
    </location>
</feature>
<evidence type="ECO:0000256" key="2">
    <source>
        <dbReference type="ARBA" id="ARBA00022692"/>
    </source>
</evidence>